<organism evidence="1 2">
    <name type="scientific">Pleurotus cornucopiae</name>
    <name type="common">Cornucopia mushroom</name>
    <dbReference type="NCBI Taxonomy" id="5321"/>
    <lineage>
        <taxon>Eukaryota</taxon>
        <taxon>Fungi</taxon>
        <taxon>Dikarya</taxon>
        <taxon>Basidiomycota</taxon>
        <taxon>Agaricomycotina</taxon>
        <taxon>Agaricomycetes</taxon>
        <taxon>Agaricomycetidae</taxon>
        <taxon>Agaricales</taxon>
        <taxon>Pleurotineae</taxon>
        <taxon>Pleurotaceae</taxon>
        <taxon>Pleurotus</taxon>
    </lineage>
</organism>
<accession>A0ACB7IXE5</accession>
<name>A0ACB7IXE5_PLECO</name>
<proteinExistence type="predicted"/>
<dbReference type="EMBL" id="WQMT02000005">
    <property type="protein sequence ID" value="KAG9222409.1"/>
    <property type="molecule type" value="Genomic_DNA"/>
</dbReference>
<protein>
    <submittedName>
        <fullName evidence="1">Uncharacterized protein</fullName>
    </submittedName>
</protein>
<gene>
    <name evidence="1" type="ORF">CCMSSC00406_0002744</name>
</gene>
<comment type="caution">
    <text evidence="1">The sequence shown here is derived from an EMBL/GenBank/DDBJ whole genome shotgun (WGS) entry which is preliminary data.</text>
</comment>
<sequence>MSWWPSSIMRWRECIAMSVQWLRSASSTVSRLLFRRQTAHFLAFLTAIPSGISTSSPIPCLSNSSLSTLEDVVTCFDKFTVSFEFYNQTTYDAAQPTPSELTAWTDTIAALLDVDGNCTSVAVPSVLQDVYSVSLYEETAPDSTRSFCILSETNFDAASGFYVRGWGLFAVPASRAQPARSLHFAAPHPVFDMNTPMQASALFKRTGAKSLLIAGRIRTAFREPTLCIQTDPEGGPYFKTDPAHDTNESFFGAAKTVHAWQEDHGGCQAASCAFIQMHGKAASRSESSLAWYTSPADAPIKRLQSEALQVFTTWNISLPSDSSCGLTATTNVFGRLLNGIAEEDVCVRNADATTVSGQFIHIEQSIVARLSEFYDAWAEAFNRAFIQ</sequence>
<dbReference type="Proteomes" id="UP000824881">
    <property type="component" value="Unassembled WGS sequence"/>
</dbReference>
<keyword evidence="2" id="KW-1185">Reference proteome</keyword>
<evidence type="ECO:0000313" key="2">
    <source>
        <dbReference type="Proteomes" id="UP000824881"/>
    </source>
</evidence>
<evidence type="ECO:0000313" key="1">
    <source>
        <dbReference type="EMBL" id="KAG9222409.1"/>
    </source>
</evidence>
<reference evidence="1 2" key="1">
    <citation type="journal article" date="2021" name="Appl. Environ. Microbiol.">
        <title>Genetic linkage and physical mapping for an oyster mushroom Pleurotus cornucopiae and QTL analysis for the trait cap color.</title>
        <authorList>
            <person name="Zhang Y."/>
            <person name="Gao W."/>
            <person name="Sonnenberg A."/>
            <person name="Chen Q."/>
            <person name="Zhang J."/>
            <person name="Huang C."/>
        </authorList>
    </citation>
    <scope>NUCLEOTIDE SEQUENCE [LARGE SCALE GENOMIC DNA]</scope>
    <source>
        <strain evidence="1">CCMSSC00406</strain>
    </source>
</reference>